<evidence type="ECO:0000313" key="1">
    <source>
        <dbReference type="EMBL" id="VAW88171.1"/>
    </source>
</evidence>
<dbReference type="InterPro" id="IPR011978">
    <property type="entry name" value="YgfB-like"/>
</dbReference>
<dbReference type="AlphaFoldDB" id="A0A3B0Z9F1"/>
<organism evidence="1">
    <name type="scientific">hydrothermal vent metagenome</name>
    <dbReference type="NCBI Taxonomy" id="652676"/>
    <lineage>
        <taxon>unclassified sequences</taxon>
        <taxon>metagenomes</taxon>
        <taxon>ecological metagenomes</taxon>
    </lineage>
</organism>
<evidence type="ECO:0008006" key="2">
    <source>
        <dbReference type="Google" id="ProtNLM"/>
    </source>
</evidence>
<dbReference type="NCBIfam" id="TIGR02292">
    <property type="entry name" value="ygfB_yecA"/>
    <property type="match status" value="1"/>
</dbReference>
<dbReference type="Pfam" id="PF03695">
    <property type="entry name" value="UPF0149"/>
    <property type="match status" value="1"/>
</dbReference>
<protein>
    <recommendedName>
        <fullName evidence="2">YecA family protein</fullName>
    </recommendedName>
</protein>
<accession>A0A3B0Z9F1</accession>
<reference evidence="1" key="1">
    <citation type="submission" date="2018-06" db="EMBL/GenBank/DDBJ databases">
        <authorList>
            <person name="Zhirakovskaya E."/>
        </authorList>
    </citation>
    <scope>NUCLEOTIDE SEQUENCE</scope>
</reference>
<dbReference type="SUPFAM" id="SSF101327">
    <property type="entry name" value="YgfB-like"/>
    <property type="match status" value="1"/>
</dbReference>
<name>A0A3B0Z9F1_9ZZZZ</name>
<gene>
    <name evidence="1" type="ORF">MNBD_GAMMA18-2229</name>
</gene>
<dbReference type="InterPro" id="IPR036255">
    <property type="entry name" value="YgfB-like_sf"/>
</dbReference>
<proteinExistence type="predicted"/>
<dbReference type="Gene3D" id="1.20.120.740">
    <property type="entry name" value="YgfB uncharacterised protein family UPF0149, PF03695"/>
    <property type="match status" value="1"/>
</dbReference>
<sequence>MNNNGPLSESQATQLSHFLADHHSEESVSYPALCGFLFAVASAPEEIAETEWLPVVLECELHKKPEIEKPEIELMRQLLAYLVLQVNDESIELPTACVPVATAMDNLQVDAAFSQWCAGFVSGHDWLEELWLEYVPDELQDELASMVMVLSFFASDELAKGYYAQLRDNHRSFEVVADQVLALHSEAMEGYARLGKGILQAMAQIKSEIPPDQQ</sequence>
<dbReference type="EMBL" id="UOFP01000211">
    <property type="protein sequence ID" value="VAW88171.1"/>
    <property type="molecule type" value="Genomic_DNA"/>
</dbReference>